<dbReference type="Gene3D" id="1.10.287.130">
    <property type="match status" value="1"/>
</dbReference>
<dbReference type="InterPro" id="IPR004358">
    <property type="entry name" value="Sig_transdc_His_kin-like_C"/>
</dbReference>
<keyword evidence="5" id="KW-0418">Kinase</keyword>
<proteinExistence type="predicted"/>
<protein>
    <recommendedName>
        <fullName evidence="2">histidine kinase</fullName>
        <ecNumber evidence="2">2.7.13.3</ecNumber>
    </recommendedName>
</protein>
<dbReference type="Proteomes" id="UP001254165">
    <property type="component" value="Unassembled WGS sequence"/>
</dbReference>
<evidence type="ECO:0000313" key="11">
    <source>
        <dbReference type="EMBL" id="MDT8899149.1"/>
    </source>
</evidence>
<evidence type="ECO:0000256" key="7">
    <source>
        <dbReference type="PROSITE-ProRule" id="PRU00169"/>
    </source>
</evidence>
<feature type="region of interest" description="Disordered" evidence="8">
    <location>
        <begin position="180"/>
        <end position="203"/>
    </location>
</feature>
<sequence length="1652" mass="183512">MSKKPLHSRLDTLFQQLNSPQDTGNIPDQSVSDEGIAQGWGFTCQMDGTCVACSPEITHWLGLTPGQVIGNNVFKFFLPVELSGRIQAWLASDTPSFEEEFTYPGQKNQALILRLTAHRLGATSQPDPHWRGYIQVLNSAPISSTSSLNQPLSPYSPSSPSHRPNHLEIPTQPVARAAKTALPTTSSLGQRASEVKTPLKQRPHVQPARLTAPLTLPGFGEGLLEVIDEVPDRIWTEDEILLVEEVLRQLSLAIENAQLYAAVQQELAERTRAEQELLRRNQQLALLNEIGQQISRLTEADEILDLVPHAVGQIADSTNLILALYDEKSNLVRFPLVIQDGKFQEWPACPLSRKDVIGHVILERRPLWLSRDLEQEIQSLGLLLPEPHPKALIALPMSTGERVLGALVVQSFASDKAYTRVQYELLSTLVTQLSISLQNANLFQEVMAGLRAIETRERYQAGVARAVALLSESGLKVLRDVLGLLGEAAQCDHVFYATVKEDEQGLYWSAVADWSKQETEFQLERNKLQHMPVALFPSWGRPLRDRGWFAATLEDLEPFEQNFLRNLNTASILLLAVPGKAAVPGFLAFEQATPRYWQNDEINILRLAADAVANTLVRQDLLEQLQASLDETENLYHLSTRMSTAATLQEMVAVIPQGMRIPAINRAVLLLKERDTSLGKEFLRVVANWHSGRGTPPPPLDTVYGPEHPYYHLIRTRTPQFYEDILEQITDPAIRQQLLDLSIRALAALPLWASREQLGALLLLCDEPHHFSGRELRTYPPLAGQMATEVENLRLFEQTQKALAHTELLYTISNGIAQAREIQELADLLFQHALPASAENLAIILINRTPEGEATTLEVAGFCSKDTALQRQGMVLSVQALPALTQLRSEPWILTHLEQSGLDSTSRNTLQSLGFISGCIVPLSSGERLLGLLTVSASRPMTLSSEDLQILQAAGNGITVAIERFNLLREAQRRALQLETAAQIARDTLSTLDLNTLLGRMVQLVAQRFNYYHVGIYLSNEENSHLVLREAAGAGRDDLLDNPLRYARGSRTLIGRVATVGEPLVLNRVLEDPFYQPNPYLPHTRSEVILPLKTGDNVMGVLDIHARNENAFSSEDLHVLQILADQIAVAIENARAYELAQQAVEEMRRADRLKSQFLANMSHELRTPLNSIIGFSKVILKGIDGPITELQRQDLTSIYNSGQHLLGLINDILDLSKIEAGKMELQFSEVNLVDLINSVMSTAVGLVKDKPIVLYHHIPPDLPTVIADATRIRQVLLNFLSNAAKFTEEGSITVEAKVVESPKGTPEVMITVTDTGIGVAEEDRHKLFQPFSQVDDSPTRRTGGTGLGLSICRSFVEMHGGRIGLLWSEVGKGSTFFFTLPVPTPTTVQSGEPMSALPDGAPVILAIDDDHQVTQLYQRYLENNGYRIVPLHDPHQAVATAKRLKPFAITLDLMMPDKDGWQVLFDLKNDSETRDIPVIICSILEEEEKGFSLGAADYLVKPFLPEDLIHALYRLKNGGSEPKILIVDDSAEDVRLLQKILDTDGRFQIQVARDGQAALEYLAQSSPDVILLDLFMPGTDGFQVLEALRTHPTWSRIPVIIITGGDLTPEQREQLAEFSKRMLHKSQFHEKDLFALLESALEKWSKGNSPSH</sequence>
<evidence type="ECO:0000259" key="10">
    <source>
        <dbReference type="PROSITE" id="PS50110"/>
    </source>
</evidence>
<dbReference type="InterPro" id="IPR029016">
    <property type="entry name" value="GAF-like_dom_sf"/>
</dbReference>
<feature type="domain" description="Response regulatory" evidence="10">
    <location>
        <begin position="1403"/>
        <end position="1516"/>
    </location>
</feature>
<feature type="domain" description="Histidine kinase" evidence="9">
    <location>
        <begin position="1160"/>
        <end position="1384"/>
    </location>
</feature>
<dbReference type="Pfam" id="PF02518">
    <property type="entry name" value="HATPase_c"/>
    <property type="match status" value="1"/>
</dbReference>
<feature type="domain" description="Response regulatory" evidence="10">
    <location>
        <begin position="1523"/>
        <end position="1641"/>
    </location>
</feature>
<dbReference type="SUPFAM" id="SSF52172">
    <property type="entry name" value="CheY-like"/>
    <property type="match status" value="2"/>
</dbReference>
<gene>
    <name evidence="11" type="ORF">QYE77_12835</name>
</gene>
<dbReference type="Pfam" id="PF13185">
    <property type="entry name" value="GAF_2"/>
    <property type="match status" value="3"/>
</dbReference>
<evidence type="ECO:0000259" key="9">
    <source>
        <dbReference type="PROSITE" id="PS50109"/>
    </source>
</evidence>
<dbReference type="RefSeq" id="WP_315625834.1">
    <property type="nucleotide sequence ID" value="NZ_JAUHMF010000002.1"/>
</dbReference>
<dbReference type="Gene3D" id="3.40.50.2300">
    <property type="match status" value="2"/>
</dbReference>
<dbReference type="Gene3D" id="3.30.565.10">
    <property type="entry name" value="Histidine kinase-like ATPase, C-terminal domain"/>
    <property type="match status" value="1"/>
</dbReference>
<dbReference type="CDD" id="cd00082">
    <property type="entry name" value="HisKA"/>
    <property type="match status" value="1"/>
</dbReference>
<feature type="modified residue" description="4-aspartylphosphate" evidence="7">
    <location>
        <position position="1573"/>
    </location>
</feature>
<organism evidence="11 12">
    <name type="scientific">Thermanaerothrix solaris</name>
    <dbReference type="NCBI Taxonomy" id="3058434"/>
    <lineage>
        <taxon>Bacteria</taxon>
        <taxon>Bacillati</taxon>
        <taxon>Chloroflexota</taxon>
        <taxon>Anaerolineae</taxon>
        <taxon>Anaerolineales</taxon>
        <taxon>Anaerolineaceae</taxon>
        <taxon>Thermanaerothrix</taxon>
    </lineage>
</organism>
<dbReference type="SMART" id="SM00448">
    <property type="entry name" value="REC"/>
    <property type="match status" value="2"/>
</dbReference>
<dbReference type="PROSITE" id="PS50109">
    <property type="entry name" value="HIS_KIN"/>
    <property type="match status" value="1"/>
</dbReference>
<dbReference type="Pfam" id="PF00512">
    <property type="entry name" value="HisKA"/>
    <property type="match status" value="1"/>
</dbReference>
<comment type="caution">
    <text evidence="11">The sequence shown here is derived from an EMBL/GenBank/DDBJ whole genome shotgun (WGS) entry which is preliminary data.</text>
</comment>
<evidence type="ECO:0000256" key="4">
    <source>
        <dbReference type="ARBA" id="ARBA00022679"/>
    </source>
</evidence>
<dbReference type="SMART" id="SM00387">
    <property type="entry name" value="HATPase_c"/>
    <property type="match status" value="1"/>
</dbReference>
<dbReference type="SUPFAM" id="SSF47384">
    <property type="entry name" value="Homodimeric domain of signal transducing histidine kinase"/>
    <property type="match status" value="1"/>
</dbReference>
<keyword evidence="4" id="KW-0808">Transferase</keyword>
<dbReference type="InterPro" id="IPR005467">
    <property type="entry name" value="His_kinase_dom"/>
</dbReference>
<evidence type="ECO:0000256" key="2">
    <source>
        <dbReference type="ARBA" id="ARBA00012438"/>
    </source>
</evidence>
<feature type="region of interest" description="Disordered" evidence="8">
    <location>
        <begin position="145"/>
        <end position="168"/>
    </location>
</feature>
<dbReference type="Pfam" id="PF00072">
    <property type="entry name" value="Response_reg"/>
    <property type="match status" value="2"/>
</dbReference>
<comment type="catalytic activity">
    <reaction evidence="1">
        <text>ATP + protein L-histidine = ADP + protein N-phospho-L-histidine.</text>
        <dbReference type="EC" id="2.7.13.3"/>
    </reaction>
</comment>
<dbReference type="SUPFAM" id="SSF55781">
    <property type="entry name" value="GAF domain-like"/>
    <property type="match status" value="6"/>
</dbReference>
<feature type="modified residue" description="4-aspartylphosphate" evidence="7">
    <location>
        <position position="1452"/>
    </location>
</feature>
<dbReference type="Gene3D" id="3.30.450.40">
    <property type="match status" value="6"/>
</dbReference>
<reference evidence="11 12" key="1">
    <citation type="submission" date="2023-07" db="EMBL/GenBank/DDBJ databases">
        <title>Novel species of Thermanaerothrix with wide hydrolytic capabilities.</title>
        <authorList>
            <person name="Zayulina K.S."/>
            <person name="Podosokorskaya O.A."/>
            <person name="Elcheninov A.G."/>
        </authorList>
    </citation>
    <scope>NUCLEOTIDE SEQUENCE [LARGE SCALE GENOMIC DNA]</scope>
    <source>
        <strain evidence="11 12">4228-RoL</strain>
    </source>
</reference>
<evidence type="ECO:0000256" key="8">
    <source>
        <dbReference type="SAM" id="MobiDB-lite"/>
    </source>
</evidence>
<dbReference type="SUPFAM" id="SSF55874">
    <property type="entry name" value="ATPase domain of HSP90 chaperone/DNA topoisomerase II/histidine kinase"/>
    <property type="match status" value="1"/>
</dbReference>
<keyword evidence="6" id="KW-0902">Two-component regulatory system</keyword>
<feature type="compositionally biased region" description="Low complexity" evidence="8">
    <location>
        <begin position="146"/>
        <end position="161"/>
    </location>
</feature>
<name>A0ABU3NQN6_9CHLR</name>
<evidence type="ECO:0000256" key="1">
    <source>
        <dbReference type="ARBA" id="ARBA00000085"/>
    </source>
</evidence>
<dbReference type="PANTHER" id="PTHR43047">
    <property type="entry name" value="TWO-COMPONENT HISTIDINE PROTEIN KINASE"/>
    <property type="match status" value="1"/>
</dbReference>
<keyword evidence="3 7" id="KW-0597">Phosphoprotein</keyword>
<dbReference type="InterPro" id="IPR001789">
    <property type="entry name" value="Sig_transdc_resp-reg_receiver"/>
</dbReference>
<dbReference type="InterPro" id="IPR003018">
    <property type="entry name" value="GAF"/>
</dbReference>
<dbReference type="InterPro" id="IPR036890">
    <property type="entry name" value="HATPase_C_sf"/>
</dbReference>
<dbReference type="PROSITE" id="PS50110">
    <property type="entry name" value="RESPONSE_REGULATORY"/>
    <property type="match status" value="2"/>
</dbReference>
<evidence type="ECO:0000256" key="3">
    <source>
        <dbReference type="ARBA" id="ARBA00022553"/>
    </source>
</evidence>
<dbReference type="InterPro" id="IPR003594">
    <property type="entry name" value="HATPase_dom"/>
</dbReference>
<dbReference type="PRINTS" id="PR00344">
    <property type="entry name" value="BCTRLSENSOR"/>
</dbReference>
<dbReference type="SMART" id="SM00065">
    <property type="entry name" value="GAF"/>
    <property type="match status" value="6"/>
</dbReference>
<evidence type="ECO:0000256" key="6">
    <source>
        <dbReference type="ARBA" id="ARBA00023012"/>
    </source>
</evidence>
<dbReference type="EC" id="2.7.13.3" evidence="2"/>
<dbReference type="InterPro" id="IPR036097">
    <property type="entry name" value="HisK_dim/P_sf"/>
</dbReference>
<accession>A0ABU3NQN6</accession>
<dbReference type="CDD" id="cd16922">
    <property type="entry name" value="HATPase_EvgS-ArcB-TorS-like"/>
    <property type="match status" value="1"/>
</dbReference>
<keyword evidence="12" id="KW-1185">Reference proteome</keyword>
<dbReference type="InterPro" id="IPR011006">
    <property type="entry name" value="CheY-like_superfamily"/>
</dbReference>
<evidence type="ECO:0000313" key="12">
    <source>
        <dbReference type="Proteomes" id="UP001254165"/>
    </source>
</evidence>
<dbReference type="EMBL" id="JAUHMF010000002">
    <property type="protein sequence ID" value="MDT8899149.1"/>
    <property type="molecule type" value="Genomic_DNA"/>
</dbReference>
<dbReference type="InterPro" id="IPR003661">
    <property type="entry name" value="HisK_dim/P_dom"/>
</dbReference>
<dbReference type="PANTHER" id="PTHR43047:SF72">
    <property type="entry name" value="OSMOSENSING HISTIDINE PROTEIN KINASE SLN1"/>
    <property type="match status" value="1"/>
</dbReference>
<dbReference type="SMART" id="SM00388">
    <property type="entry name" value="HisKA"/>
    <property type="match status" value="1"/>
</dbReference>
<evidence type="ECO:0000256" key="5">
    <source>
        <dbReference type="ARBA" id="ARBA00022777"/>
    </source>
</evidence>